<name>A0A8S9RM30_BRACR</name>
<sequence length="100" mass="10943">MTSIPKNVQISRIVEAVRGVYSAIRRTGLVQLGGWPIWSRVRSSSAICRTELIQLGGWPSWSRVQSSSAIRRAGRVANAELDGVLFPLFNKIGIPYATGC</sequence>
<accession>A0A8S9RM30</accession>
<evidence type="ECO:0000313" key="2">
    <source>
        <dbReference type="Proteomes" id="UP000712600"/>
    </source>
</evidence>
<reference evidence="1" key="1">
    <citation type="submission" date="2019-12" db="EMBL/GenBank/DDBJ databases">
        <title>Genome sequencing and annotation of Brassica cretica.</title>
        <authorList>
            <person name="Studholme D.J."/>
            <person name="Sarris P."/>
        </authorList>
    </citation>
    <scope>NUCLEOTIDE SEQUENCE</scope>
    <source>
        <strain evidence="1">PFS-109/04</strain>
        <tissue evidence="1">Leaf</tissue>
    </source>
</reference>
<dbReference type="AlphaFoldDB" id="A0A8S9RM30"/>
<dbReference type="EMBL" id="QGKX02000095">
    <property type="protein sequence ID" value="KAF3573372.1"/>
    <property type="molecule type" value="Genomic_DNA"/>
</dbReference>
<comment type="caution">
    <text evidence="1">The sequence shown here is derived from an EMBL/GenBank/DDBJ whole genome shotgun (WGS) entry which is preliminary data.</text>
</comment>
<gene>
    <name evidence="1" type="ORF">F2Q69_00059189</name>
</gene>
<protein>
    <submittedName>
        <fullName evidence="1">Uncharacterized protein</fullName>
    </submittedName>
</protein>
<evidence type="ECO:0000313" key="1">
    <source>
        <dbReference type="EMBL" id="KAF3573372.1"/>
    </source>
</evidence>
<proteinExistence type="predicted"/>
<dbReference type="Proteomes" id="UP000712600">
    <property type="component" value="Unassembled WGS sequence"/>
</dbReference>
<organism evidence="1 2">
    <name type="scientific">Brassica cretica</name>
    <name type="common">Mustard</name>
    <dbReference type="NCBI Taxonomy" id="69181"/>
    <lineage>
        <taxon>Eukaryota</taxon>
        <taxon>Viridiplantae</taxon>
        <taxon>Streptophyta</taxon>
        <taxon>Embryophyta</taxon>
        <taxon>Tracheophyta</taxon>
        <taxon>Spermatophyta</taxon>
        <taxon>Magnoliopsida</taxon>
        <taxon>eudicotyledons</taxon>
        <taxon>Gunneridae</taxon>
        <taxon>Pentapetalae</taxon>
        <taxon>rosids</taxon>
        <taxon>malvids</taxon>
        <taxon>Brassicales</taxon>
        <taxon>Brassicaceae</taxon>
        <taxon>Brassiceae</taxon>
        <taxon>Brassica</taxon>
    </lineage>
</organism>